<dbReference type="RefSeq" id="WP_144247453.1">
    <property type="nucleotide sequence ID" value="NZ_VLPK01000001.1"/>
</dbReference>
<dbReference type="EMBL" id="VLPK01000001">
    <property type="protein sequence ID" value="TSJ43888.1"/>
    <property type="molecule type" value="Genomic_DNA"/>
</dbReference>
<reference evidence="1 2" key="1">
    <citation type="submission" date="2019-07" db="EMBL/GenBank/DDBJ databases">
        <authorList>
            <person name="Huq M.A."/>
        </authorList>
    </citation>
    <scope>NUCLEOTIDE SEQUENCE [LARGE SCALE GENOMIC DNA]</scope>
    <source>
        <strain evidence="1 2">MAH-19</strain>
    </source>
</reference>
<evidence type="ECO:0000313" key="2">
    <source>
        <dbReference type="Proteomes" id="UP000318733"/>
    </source>
</evidence>
<keyword evidence="2" id="KW-1185">Reference proteome</keyword>
<comment type="caution">
    <text evidence="1">The sequence shown here is derived from an EMBL/GenBank/DDBJ whole genome shotgun (WGS) entry which is preliminary data.</text>
</comment>
<protein>
    <submittedName>
        <fullName evidence="1">Uncharacterized protein</fullName>
    </submittedName>
</protein>
<proteinExistence type="predicted"/>
<dbReference type="Proteomes" id="UP000318733">
    <property type="component" value="Unassembled WGS sequence"/>
</dbReference>
<name>A0A556MVP9_9SPHI</name>
<gene>
    <name evidence="1" type="ORF">FO440_06800</name>
</gene>
<dbReference type="AlphaFoldDB" id="A0A556MVP9"/>
<dbReference type="OrthoDB" id="924847at2"/>
<evidence type="ECO:0000313" key="1">
    <source>
        <dbReference type="EMBL" id="TSJ43888.1"/>
    </source>
</evidence>
<accession>A0A556MVP9</accession>
<sequence length="119" mass="13226">MSALKEYRPVLRIQSVNPSVVQSGNFINEIYGGLSASGISIGISEIFKKSIYDYQYTQEASDGTIFKSVKKHPVTKVPYQEFGHASDCKRYLITHNFANEYAAFINKKKGLGIRALSGV</sequence>
<organism evidence="1 2">
    <name type="scientific">Mucilaginibacter corticis</name>
    <dbReference type="NCBI Taxonomy" id="2597670"/>
    <lineage>
        <taxon>Bacteria</taxon>
        <taxon>Pseudomonadati</taxon>
        <taxon>Bacteroidota</taxon>
        <taxon>Sphingobacteriia</taxon>
        <taxon>Sphingobacteriales</taxon>
        <taxon>Sphingobacteriaceae</taxon>
        <taxon>Mucilaginibacter</taxon>
    </lineage>
</organism>